<dbReference type="Pfam" id="PF02620">
    <property type="entry name" value="YceD"/>
    <property type="match status" value="1"/>
</dbReference>
<accession>A0A9Q0KNP7</accession>
<keyword evidence="2" id="KW-1185">Reference proteome</keyword>
<dbReference type="EMBL" id="JAMYWD010000004">
    <property type="protein sequence ID" value="KAJ4973865.1"/>
    <property type="molecule type" value="Genomic_DNA"/>
</dbReference>
<sequence length="235" mass="26418">MESRFLSGGKISNLICSPFPGSKTLKFPSKISAIKASSRKNGDSLITRKSSKGPRRRIIISTSDGSKWDGKWTFDYIFTLKELQLEDLAEDGQKKAEVFITLNIEKHASFGFSVHGRIITSFTRKCINCSLPFCRKIDTTFDVWILPSSRNKLSMQLPEIGGDDDPSVIYVKPGCEADLDSLVQDTIRLNTSVKETCSETCEKSESRWLSTSSGEDSSIDGRWYRLLELKNNLLR</sequence>
<dbReference type="AlphaFoldDB" id="A0A9Q0KNP7"/>
<proteinExistence type="predicted"/>
<dbReference type="OrthoDB" id="1912778at2759"/>
<protein>
    <submittedName>
        <fullName evidence="1">Uncharacterized protein</fullName>
    </submittedName>
</protein>
<dbReference type="PANTHER" id="PTHR37734">
    <property type="entry name" value="LARGE RIBOSOMAL RNA SUBUNIT ACCUMULATION PROTEIN YCED HOMOLOG 2, CHLOROPLASTIC"/>
    <property type="match status" value="1"/>
</dbReference>
<organism evidence="1 2">
    <name type="scientific">Protea cynaroides</name>
    <dbReference type="NCBI Taxonomy" id="273540"/>
    <lineage>
        <taxon>Eukaryota</taxon>
        <taxon>Viridiplantae</taxon>
        <taxon>Streptophyta</taxon>
        <taxon>Embryophyta</taxon>
        <taxon>Tracheophyta</taxon>
        <taxon>Spermatophyta</taxon>
        <taxon>Magnoliopsida</taxon>
        <taxon>Proteales</taxon>
        <taxon>Proteaceae</taxon>
        <taxon>Protea</taxon>
    </lineage>
</organism>
<dbReference type="Proteomes" id="UP001141806">
    <property type="component" value="Unassembled WGS sequence"/>
</dbReference>
<dbReference type="PANTHER" id="PTHR37734:SF1">
    <property type="entry name" value="LARGE RIBOSOMAL RNA SUBUNIT ACCUMULATION PROTEIN YCED HOMOLOG 2, CHLOROPLASTIC"/>
    <property type="match status" value="1"/>
</dbReference>
<comment type="caution">
    <text evidence="1">The sequence shown here is derived from an EMBL/GenBank/DDBJ whole genome shotgun (WGS) entry which is preliminary data.</text>
</comment>
<reference evidence="1" key="1">
    <citation type="journal article" date="2023" name="Plant J.">
        <title>The genome of the king protea, Protea cynaroides.</title>
        <authorList>
            <person name="Chang J."/>
            <person name="Duong T.A."/>
            <person name="Schoeman C."/>
            <person name="Ma X."/>
            <person name="Roodt D."/>
            <person name="Barker N."/>
            <person name="Li Z."/>
            <person name="Van de Peer Y."/>
            <person name="Mizrachi E."/>
        </authorList>
    </citation>
    <scope>NUCLEOTIDE SEQUENCE</scope>
    <source>
        <tissue evidence="1">Young leaves</tissue>
    </source>
</reference>
<name>A0A9Q0KNP7_9MAGN</name>
<dbReference type="InterPro" id="IPR044985">
    <property type="entry name" value="YceD_plant"/>
</dbReference>
<evidence type="ECO:0000313" key="1">
    <source>
        <dbReference type="EMBL" id="KAJ4973865.1"/>
    </source>
</evidence>
<gene>
    <name evidence="1" type="ORF">NE237_007039</name>
</gene>
<evidence type="ECO:0000313" key="2">
    <source>
        <dbReference type="Proteomes" id="UP001141806"/>
    </source>
</evidence>
<dbReference type="InterPro" id="IPR003772">
    <property type="entry name" value="YceD"/>
</dbReference>